<proteinExistence type="predicted"/>
<dbReference type="Proteomes" id="UP000807716">
    <property type="component" value="Unassembled WGS sequence"/>
</dbReference>
<gene>
    <name evidence="3" type="ORF">DFQ27_002975</name>
</gene>
<dbReference type="Pfam" id="PF07707">
    <property type="entry name" value="BACK"/>
    <property type="match status" value="1"/>
</dbReference>
<comment type="caution">
    <text evidence="3">The sequence shown here is derived from an EMBL/GenBank/DDBJ whole genome shotgun (WGS) entry which is preliminary data.</text>
</comment>
<dbReference type="InterPro" id="IPR011705">
    <property type="entry name" value="BACK"/>
</dbReference>
<feature type="compositionally biased region" description="Polar residues" evidence="1">
    <location>
        <begin position="232"/>
        <end position="246"/>
    </location>
</feature>
<dbReference type="AlphaFoldDB" id="A0A9P6Q9W4"/>
<evidence type="ECO:0000256" key="1">
    <source>
        <dbReference type="SAM" id="MobiDB-lite"/>
    </source>
</evidence>
<dbReference type="SUPFAM" id="SSF54695">
    <property type="entry name" value="POZ domain"/>
    <property type="match status" value="1"/>
</dbReference>
<feature type="non-terminal residue" evidence="3">
    <location>
        <position position="1"/>
    </location>
</feature>
<dbReference type="PROSITE" id="PS50097">
    <property type="entry name" value="BTB"/>
    <property type="match status" value="1"/>
</dbReference>
<protein>
    <recommendedName>
        <fullName evidence="2">BTB domain-containing protein</fullName>
    </recommendedName>
</protein>
<keyword evidence="4" id="KW-1185">Reference proteome</keyword>
<dbReference type="PANTHER" id="PTHR45774:SF3">
    <property type="entry name" value="BTB (POZ) DOMAIN-CONTAINING 2B-RELATED"/>
    <property type="match status" value="1"/>
</dbReference>
<evidence type="ECO:0000313" key="4">
    <source>
        <dbReference type="Proteomes" id="UP000807716"/>
    </source>
</evidence>
<dbReference type="InterPro" id="IPR011333">
    <property type="entry name" value="SKP1/BTB/POZ_sf"/>
</dbReference>
<feature type="compositionally biased region" description="Basic residues" evidence="1">
    <location>
        <begin position="247"/>
        <end position="258"/>
    </location>
</feature>
<dbReference type="InterPro" id="IPR000210">
    <property type="entry name" value="BTB/POZ_dom"/>
</dbReference>
<organism evidence="3 4">
    <name type="scientific">Actinomortierella ambigua</name>
    <dbReference type="NCBI Taxonomy" id="1343610"/>
    <lineage>
        <taxon>Eukaryota</taxon>
        <taxon>Fungi</taxon>
        <taxon>Fungi incertae sedis</taxon>
        <taxon>Mucoromycota</taxon>
        <taxon>Mortierellomycotina</taxon>
        <taxon>Mortierellomycetes</taxon>
        <taxon>Mortierellales</taxon>
        <taxon>Mortierellaceae</taxon>
        <taxon>Actinomortierella</taxon>
    </lineage>
</organism>
<sequence length="330" mass="37022">MQVANHHFLSSDLWHLVNNKSRHDVLFFIGKDDTVRYGHSQIIAIRCPHFDIALQNQWGKEPVAAIRKPNLEPLAFDLILQYLYTGRITVPMDMIPTFVDAAADLEIQHLISACEDFACQKLNDSMVYDMLTLASRHNLAKLWEIAVKYFDTQATTLLESKGLDKLDPDLLLKIISRASINATELTLWKAVLRYAWNKSGLGGKECPFLTFPKSPGRLLVKVVPDVVGQQDEPGSNSGYGSCYSKQRNTHNKNRKKTKNNNSDTNDGLSGSSIVESKDVVVKLFCSQFESLSAMVKTLVPAIKFTSLEADEFDRYVEGTGLLSQEHCLQV</sequence>
<dbReference type="EMBL" id="JAAAJB010000218">
    <property type="protein sequence ID" value="KAG0261390.1"/>
    <property type="molecule type" value="Genomic_DNA"/>
</dbReference>
<evidence type="ECO:0000313" key="3">
    <source>
        <dbReference type="EMBL" id="KAG0261390.1"/>
    </source>
</evidence>
<accession>A0A9P6Q9W4</accession>
<dbReference type="Pfam" id="PF00651">
    <property type="entry name" value="BTB"/>
    <property type="match status" value="1"/>
</dbReference>
<feature type="region of interest" description="Disordered" evidence="1">
    <location>
        <begin position="229"/>
        <end position="269"/>
    </location>
</feature>
<name>A0A9P6Q9W4_9FUNG</name>
<dbReference type="Gene3D" id="3.30.710.10">
    <property type="entry name" value="Potassium Channel Kv1.1, Chain A"/>
    <property type="match status" value="1"/>
</dbReference>
<dbReference type="Gene3D" id="1.25.40.420">
    <property type="match status" value="1"/>
</dbReference>
<evidence type="ECO:0000259" key="2">
    <source>
        <dbReference type="PROSITE" id="PS50097"/>
    </source>
</evidence>
<feature type="domain" description="BTB" evidence="2">
    <location>
        <begin position="23"/>
        <end position="92"/>
    </location>
</feature>
<dbReference type="SMART" id="SM00225">
    <property type="entry name" value="BTB"/>
    <property type="match status" value="1"/>
</dbReference>
<dbReference type="OrthoDB" id="6359816at2759"/>
<reference evidence="3" key="1">
    <citation type="journal article" date="2020" name="Fungal Divers.">
        <title>Resolving the Mortierellaceae phylogeny through synthesis of multi-gene phylogenetics and phylogenomics.</title>
        <authorList>
            <person name="Vandepol N."/>
            <person name="Liber J."/>
            <person name="Desiro A."/>
            <person name="Na H."/>
            <person name="Kennedy M."/>
            <person name="Barry K."/>
            <person name="Grigoriev I.V."/>
            <person name="Miller A.N."/>
            <person name="O'Donnell K."/>
            <person name="Stajich J.E."/>
            <person name="Bonito G."/>
        </authorList>
    </citation>
    <scope>NUCLEOTIDE SEQUENCE</scope>
    <source>
        <strain evidence="3">BC1065</strain>
    </source>
</reference>
<dbReference type="PANTHER" id="PTHR45774">
    <property type="entry name" value="BTB/POZ DOMAIN-CONTAINING"/>
    <property type="match status" value="1"/>
</dbReference>